<reference evidence="2 3" key="1">
    <citation type="submission" date="2020-08" db="EMBL/GenBank/DDBJ databases">
        <title>Genome public.</title>
        <authorList>
            <person name="Liu C."/>
            <person name="Sun Q."/>
        </authorList>
    </citation>
    <scope>NUCLEOTIDE SEQUENCE [LARGE SCALE GENOMIC DNA]</scope>
    <source>
        <strain evidence="2 3">NSJ-26</strain>
    </source>
</reference>
<evidence type="ECO:0000313" key="3">
    <source>
        <dbReference type="Proteomes" id="UP000601522"/>
    </source>
</evidence>
<evidence type="ECO:0000259" key="1">
    <source>
        <dbReference type="SMART" id="SM00909"/>
    </source>
</evidence>
<dbReference type="AlphaFoldDB" id="A0A926IMM2"/>
<feature type="domain" description="GerMN" evidence="1">
    <location>
        <begin position="84"/>
        <end position="178"/>
    </location>
</feature>
<dbReference type="EMBL" id="JACRTK010000001">
    <property type="protein sequence ID" value="MBC8589798.1"/>
    <property type="molecule type" value="Genomic_DNA"/>
</dbReference>
<protein>
    <submittedName>
        <fullName evidence="2">GerMN domain-containing protein</fullName>
    </submittedName>
</protein>
<evidence type="ECO:0000313" key="2">
    <source>
        <dbReference type="EMBL" id="MBC8589798.1"/>
    </source>
</evidence>
<comment type="caution">
    <text evidence="2">The sequence shown here is derived from an EMBL/GenBank/DDBJ whole genome shotgun (WGS) entry which is preliminary data.</text>
</comment>
<gene>
    <name evidence="2" type="ORF">H8689_01405</name>
</gene>
<keyword evidence="3" id="KW-1185">Reference proteome</keyword>
<accession>A0A926IMM2</accession>
<organism evidence="2 3">
    <name type="scientific">Wansuia hejianensis</name>
    <dbReference type="NCBI Taxonomy" id="2763667"/>
    <lineage>
        <taxon>Bacteria</taxon>
        <taxon>Bacillati</taxon>
        <taxon>Bacillota</taxon>
        <taxon>Clostridia</taxon>
        <taxon>Lachnospirales</taxon>
        <taxon>Lachnospiraceae</taxon>
        <taxon>Wansuia</taxon>
    </lineage>
</organism>
<sequence>MINRRILIFGLIAILGISAIKLGTNLVKDNITSKEDPIEIIRSDQDNIQKVEEEGMRKTVFYFKNNEGLLVPVMKRIPWDEGIAKTTLANMVDTTELRESLSDMGLLPLLPSGTQVNGISIDEDTGVCKVDFSKEIQNVDSLKEEENMIKGIVYTLTEFPNIKEVQILVDGNILPVLKHEVAVDKPIGRENINLAGSLDEGRSSVVVYYKGKANEEYEYFIPVTIPTLAPVANVYTALDLLFEGPPEDFGLDTNIPQDIKFQGVEVREGTAFIDINMAKDKEIDEATLDSMMKNIGLTLSEFEDIDSVELLLDGKIVNTSVPVFANEY</sequence>
<proteinExistence type="predicted"/>
<dbReference type="InterPro" id="IPR019606">
    <property type="entry name" value="GerMN"/>
</dbReference>
<dbReference type="Proteomes" id="UP000601522">
    <property type="component" value="Unassembled WGS sequence"/>
</dbReference>
<name>A0A926IMM2_9FIRM</name>
<dbReference type="Pfam" id="PF10646">
    <property type="entry name" value="Germane"/>
    <property type="match status" value="2"/>
</dbReference>
<feature type="domain" description="GerMN" evidence="1">
    <location>
        <begin position="234"/>
        <end position="321"/>
    </location>
</feature>
<dbReference type="RefSeq" id="WP_249322615.1">
    <property type="nucleotide sequence ID" value="NZ_JACRTK010000001.1"/>
</dbReference>
<dbReference type="SMART" id="SM00909">
    <property type="entry name" value="Germane"/>
    <property type="match status" value="2"/>
</dbReference>